<reference evidence="1" key="1">
    <citation type="journal article" date="2014" name="Front. Microbiol.">
        <title>High frequency of phylogenetically diverse reductive dehalogenase-homologous genes in deep subseafloor sedimentary metagenomes.</title>
        <authorList>
            <person name="Kawai M."/>
            <person name="Futagami T."/>
            <person name="Toyoda A."/>
            <person name="Takaki Y."/>
            <person name="Nishi S."/>
            <person name="Hori S."/>
            <person name="Arai W."/>
            <person name="Tsubouchi T."/>
            <person name="Morono Y."/>
            <person name="Uchiyama I."/>
            <person name="Ito T."/>
            <person name="Fujiyama A."/>
            <person name="Inagaki F."/>
            <person name="Takami H."/>
        </authorList>
    </citation>
    <scope>NUCLEOTIDE SEQUENCE</scope>
    <source>
        <strain evidence="1">Expedition CK06-06</strain>
    </source>
</reference>
<protein>
    <submittedName>
        <fullName evidence="1">Uncharacterized protein</fullName>
    </submittedName>
</protein>
<accession>X1B4V3</accession>
<sequence length="53" mass="6368">MQIEREACSGMRDYLAHERNRFAYKQLVRQYENALGTKQLLIILNQCVVFKMF</sequence>
<comment type="caution">
    <text evidence="1">The sequence shown here is derived from an EMBL/GenBank/DDBJ whole genome shotgun (WGS) entry which is preliminary data.</text>
</comment>
<organism evidence="1">
    <name type="scientific">marine sediment metagenome</name>
    <dbReference type="NCBI Taxonomy" id="412755"/>
    <lineage>
        <taxon>unclassified sequences</taxon>
        <taxon>metagenomes</taxon>
        <taxon>ecological metagenomes</taxon>
    </lineage>
</organism>
<proteinExistence type="predicted"/>
<evidence type="ECO:0000313" key="1">
    <source>
        <dbReference type="EMBL" id="GAG90754.1"/>
    </source>
</evidence>
<gene>
    <name evidence="1" type="ORF">S01H4_46286</name>
</gene>
<name>X1B4V3_9ZZZZ</name>
<dbReference type="EMBL" id="BART01025850">
    <property type="protein sequence ID" value="GAG90754.1"/>
    <property type="molecule type" value="Genomic_DNA"/>
</dbReference>
<dbReference type="AlphaFoldDB" id="X1B4V3"/>